<organism evidence="2 3">
    <name type="scientific">Jeotgalibacillus campisalis</name>
    <dbReference type="NCBI Taxonomy" id="220754"/>
    <lineage>
        <taxon>Bacteria</taxon>
        <taxon>Bacillati</taxon>
        <taxon>Bacillota</taxon>
        <taxon>Bacilli</taxon>
        <taxon>Bacillales</taxon>
        <taxon>Caryophanaceae</taxon>
        <taxon>Jeotgalibacillus</taxon>
    </lineage>
</organism>
<reference evidence="2 3" key="1">
    <citation type="submission" date="2015-01" db="EMBL/GenBank/DDBJ databases">
        <title>Jeotgalibacillus campisalis genome sequencing.</title>
        <authorList>
            <person name="Goh K.M."/>
            <person name="Chan K.-G."/>
            <person name="Yaakop A.S."/>
            <person name="Ee R."/>
            <person name="Gan H.M."/>
            <person name="Chan C.S."/>
        </authorList>
    </citation>
    <scope>NUCLEOTIDE SEQUENCE [LARGE SCALE GENOMIC DNA]</scope>
    <source>
        <strain evidence="2 3">SF-57</strain>
    </source>
</reference>
<evidence type="ECO:0000313" key="2">
    <source>
        <dbReference type="EMBL" id="KIL50882.1"/>
    </source>
</evidence>
<accession>A0A0C2VPP5</accession>
<protein>
    <submittedName>
        <fullName evidence="2">Uncharacterized protein</fullName>
    </submittedName>
</protein>
<keyword evidence="3" id="KW-1185">Reference proteome</keyword>
<dbReference type="PATRIC" id="fig|220754.4.peg.782"/>
<dbReference type="RefSeq" id="WP_041055087.1">
    <property type="nucleotide sequence ID" value="NZ_JXRR01000008.1"/>
</dbReference>
<evidence type="ECO:0000313" key="3">
    <source>
        <dbReference type="Proteomes" id="UP000031972"/>
    </source>
</evidence>
<proteinExistence type="predicted"/>
<feature type="transmembrane region" description="Helical" evidence="1">
    <location>
        <begin position="7"/>
        <end position="26"/>
    </location>
</feature>
<name>A0A0C2VPP5_9BACL</name>
<gene>
    <name evidence="2" type="ORF">KR50_07630</name>
</gene>
<evidence type="ECO:0000256" key="1">
    <source>
        <dbReference type="SAM" id="Phobius"/>
    </source>
</evidence>
<comment type="caution">
    <text evidence="2">The sequence shown here is derived from an EMBL/GenBank/DDBJ whole genome shotgun (WGS) entry which is preliminary data.</text>
</comment>
<keyword evidence="1" id="KW-0472">Membrane</keyword>
<dbReference type="OrthoDB" id="2452975at2"/>
<sequence>MHKKWKWLWIVVPLILVTAGGLYYSAVVKNPGSFLSQDRIINEINKQFRNGETEEILDIEYLDDRNVFVPFRSNKDQYGMAYWEWRMNEWELMMVSSSGNPVMISSNEGDPENQFIVWNLHPDDEVEKAVFYLTMERNFQVSQGEQLYTPRVQMKEEIGFEKSYGSMKMPADWSTYMKSYQQALAPEDGIPFDVFNDAFFPQPHFAYGWIPYTNQNEVAELQHTRGQSGFSSGYTETILQLNPSELESSSEES</sequence>
<keyword evidence="1" id="KW-1133">Transmembrane helix</keyword>
<keyword evidence="1" id="KW-0812">Transmembrane</keyword>
<dbReference type="EMBL" id="JXRR01000008">
    <property type="protein sequence ID" value="KIL50882.1"/>
    <property type="molecule type" value="Genomic_DNA"/>
</dbReference>
<dbReference type="Proteomes" id="UP000031972">
    <property type="component" value="Unassembled WGS sequence"/>
</dbReference>
<dbReference type="AlphaFoldDB" id="A0A0C2VPP5"/>